<proteinExistence type="predicted"/>
<keyword evidence="2" id="KW-1185">Reference proteome</keyword>
<dbReference type="SUPFAM" id="SSF102405">
    <property type="entry name" value="MCP/YpsA-like"/>
    <property type="match status" value="1"/>
</dbReference>
<comment type="caution">
    <text evidence="1">The sequence shown here is derived from an EMBL/GenBank/DDBJ whole genome shotgun (WGS) entry which is preliminary data.</text>
</comment>
<gene>
    <name evidence="1" type="ORF">CLV43_101358</name>
</gene>
<reference evidence="1 2" key="1">
    <citation type="submission" date="2018-03" db="EMBL/GenBank/DDBJ databases">
        <title>Genomic Encyclopedia of Archaeal and Bacterial Type Strains, Phase II (KMG-II): from individual species to whole genera.</title>
        <authorList>
            <person name="Goeker M."/>
        </authorList>
    </citation>
    <scope>NUCLEOTIDE SEQUENCE [LARGE SCALE GENOMIC DNA]</scope>
    <source>
        <strain evidence="1 2">DSM 44720</strain>
    </source>
</reference>
<dbReference type="Gene3D" id="3.40.50.450">
    <property type="match status" value="1"/>
</dbReference>
<accession>A0A2T0TKF1</accession>
<dbReference type="AlphaFoldDB" id="A0A2T0TKF1"/>
<dbReference type="Proteomes" id="UP000239494">
    <property type="component" value="Unassembled WGS sequence"/>
</dbReference>
<organism evidence="1 2">
    <name type="scientific">Umezawaea tangerina</name>
    <dbReference type="NCBI Taxonomy" id="84725"/>
    <lineage>
        <taxon>Bacteria</taxon>
        <taxon>Bacillati</taxon>
        <taxon>Actinomycetota</taxon>
        <taxon>Actinomycetes</taxon>
        <taxon>Pseudonocardiales</taxon>
        <taxon>Pseudonocardiaceae</taxon>
        <taxon>Umezawaea</taxon>
    </lineage>
</organism>
<dbReference type="EMBL" id="PVTF01000001">
    <property type="protein sequence ID" value="PRY46091.1"/>
    <property type="molecule type" value="Genomic_DNA"/>
</dbReference>
<sequence>MALAVTVTGARAVEHLTAEELVEVFEAYVLPFAVPGAHFYLGGAVGVDTAALDWLAEVSKADVSVVVPRTVRDQPDEAADVIVKWREAGRLAELVELDTDEVGTDGYLERNRWMVDRSELVIGFPRSGDQGSGTGYTLGYAASKGKALLVVPI</sequence>
<protein>
    <recommendedName>
        <fullName evidence="3">DNA recombination-mediator protein A</fullName>
    </recommendedName>
</protein>
<evidence type="ECO:0008006" key="3">
    <source>
        <dbReference type="Google" id="ProtNLM"/>
    </source>
</evidence>
<evidence type="ECO:0000313" key="2">
    <source>
        <dbReference type="Proteomes" id="UP000239494"/>
    </source>
</evidence>
<name>A0A2T0TKF1_9PSEU</name>
<evidence type="ECO:0000313" key="1">
    <source>
        <dbReference type="EMBL" id="PRY46091.1"/>
    </source>
</evidence>